<feature type="transmembrane region" description="Helical" evidence="9">
    <location>
        <begin position="138"/>
        <end position="156"/>
    </location>
</feature>
<evidence type="ECO:0000256" key="3">
    <source>
        <dbReference type="ARBA" id="ARBA00022428"/>
    </source>
</evidence>
<gene>
    <name evidence="10" type="ORF">UFOPK4028_00167</name>
</gene>
<keyword evidence="3" id="KW-0474">Menaquinone biosynthesis</keyword>
<feature type="transmembrane region" description="Helical" evidence="9">
    <location>
        <begin position="30"/>
        <end position="51"/>
    </location>
</feature>
<dbReference type="NCBIfam" id="TIGR00751">
    <property type="entry name" value="menA"/>
    <property type="match status" value="1"/>
</dbReference>
<evidence type="ECO:0000256" key="1">
    <source>
        <dbReference type="ARBA" id="ARBA00004141"/>
    </source>
</evidence>
<accession>A0A6J5YQ94</accession>
<sequence length="282" mass="30303">MNKWLIGARIKTLPAAISPVLIGTSYAEQITWINAALALIVALFLQIAVNYANDYSDGIKGTDQNRIGPIRLVASGLASAVAVRNAAYISFLIAAIAGSILSFNTSMWLFIIGGISILAAWGYTGGKKPYGYIGFGELSVFVFFGLVATIGSYYIQSEELNWQIFLLSIPVGCLSCAVLVINNLRDLSNDKLVGKRTLAVLLGDKKTRNFYIILLVISQLVSISAAVIDIKMLFTLICIPMAVNVIKKIATGVESIELIPILGKTARLQLLLAVITAAALFN</sequence>
<evidence type="ECO:0000256" key="4">
    <source>
        <dbReference type="ARBA" id="ARBA00022475"/>
    </source>
</evidence>
<comment type="pathway">
    <text evidence="2">Quinol/quinone metabolism; menaquinone biosynthesis.</text>
</comment>
<dbReference type="EMBL" id="CAESAC010000012">
    <property type="protein sequence ID" value="CAB4331047.1"/>
    <property type="molecule type" value="Genomic_DNA"/>
</dbReference>
<keyword evidence="8 9" id="KW-0472">Membrane</keyword>
<dbReference type="Pfam" id="PF01040">
    <property type="entry name" value="UbiA"/>
    <property type="match status" value="1"/>
</dbReference>
<dbReference type="GO" id="GO:0046428">
    <property type="term" value="F:1,4-dihydroxy-2-naphthoate polyprenyltransferase activity"/>
    <property type="evidence" value="ECO:0007669"/>
    <property type="project" value="InterPro"/>
</dbReference>
<feature type="transmembrane region" description="Helical" evidence="9">
    <location>
        <begin position="107"/>
        <end position="126"/>
    </location>
</feature>
<keyword evidence="6 9" id="KW-0812">Transmembrane</keyword>
<dbReference type="AlphaFoldDB" id="A0A6J5YQ94"/>
<dbReference type="PIRSF" id="PIRSF005355">
    <property type="entry name" value="UBIAD1"/>
    <property type="match status" value="1"/>
</dbReference>
<dbReference type="UniPathway" id="UPA00079"/>
<feature type="transmembrane region" description="Helical" evidence="9">
    <location>
        <begin position="72"/>
        <end position="101"/>
    </location>
</feature>
<dbReference type="GO" id="GO:0009234">
    <property type="term" value="P:menaquinone biosynthetic process"/>
    <property type="evidence" value="ECO:0007669"/>
    <property type="project" value="UniProtKB-UniPathway"/>
</dbReference>
<dbReference type="Gene3D" id="1.10.357.140">
    <property type="entry name" value="UbiA prenyltransferase"/>
    <property type="match status" value="1"/>
</dbReference>
<protein>
    <submittedName>
        <fullName evidence="10">Unannotated protein</fullName>
    </submittedName>
</protein>
<proteinExistence type="inferred from homology"/>
<dbReference type="InterPro" id="IPR000537">
    <property type="entry name" value="UbiA_prenyltransferase"/>
</dbReference>
<keyword evidence="5" id="KW-0808">Transferase</keyword>
<reference evidence="10" key="1">
    <citation type="submission" date="2020-05" db="EMBL/GenBank/DDBJ databases">
        <authorList>
            <person name="Chiriac C."/>
            <person name="Salcher M."/>
            <person name="Ghai R."/>
            <person name="Kavagutti S V."/>
        </authorList>
    </citation>
    <scope>NUCLEOTIDE SEQUENCE</scope>
</reference>
<dbReference type="NCBIfam" id="NF004751">
    <property type="entry name" value="PRK06080.1-3"/>
    <property type="match status" value="1"/>
</dbReference>
<keyword evidence="7 9" id="KW-1133">Transmembrane helix</keyword>
<dbReference type="InterPro" id="IPR004657">
    <property type="entry name" value="MenA"/>
</dbReference>
<evidence type="ECO:0000256" key="8">
    <source>
        <dbReference type="ARBA" id="ARBA00023136"/>
    </source>
</evidence>
<evidence type="ECO:0000256" key="5">
    <source>
        <dbReference type="ARBA" id="ARBA00022679"/>
    </source>
</evidence>
<evidence type="ECO:0000256" key="7">
    <source>
        <dbReference type="ARBA" id="ARBA00022989"/>
    </source>
</evidence>
<evidence type="ECO:0000313" key="10">
    <source>
        <dbReference type="EMBL" id="CAB4331047.1"/>
    </source>
</evidence>
<dbReference type="PANTHER" id="PTHR13929:SF0">
    <property type="entry name" value="UBIA PRENYLTRANSFERASE DOMAIN-CONTAINING PROTEIN 1"/>
    <property type="match status" value="1"/>
</dbReference>
<name>A0A6J5YQ94_9ZZZZ</name>
<dbReference type="InterPro" id="IPR026046">
    <property type="entry name" value="UBIAD1"/>
</dbReference>
<evidence type="ECO:0000256" key="6">
    <source>
        <dbReference type="ARBA" id="ARBA00022692"/>
    </source>
</evidence>
<dbReference type="GO" id="GO:0042371">
    <property type="term" value="P:vitamin K biosynthetic process"/>
    <property type="evidence" value="ECO:0007669"/>
    <property type="project" value="TreeGrafter"/>
</dbReference>
<feature type="transmembrane region" description="Helical" evidence="9">
    <location>
        <begin position="210"/>
        <end position="228"/>
    </location>
</feature>
<comment type="subcellular location">
    <subcellularLocation>
        <location evidence="1">Membrane</location>
        <topology evidence="1">Multi-pass membrane protein</topology>
    </subcellularLocation>
</comment>
<dbReference type="PANTHER" id="PTHR13929">
    <property type="entry name" value="1,4-DIHYDROXY-2-NAPHTHOATE OCTAPRENYLTRANSFERASE"/>
    <property type="match status" value="1"/>
</dbReference>
<dbReference type="InterPro" id="IPR044878">
    <property type="entry name" value="UbiA_sf"/>
</dbReference>
<evidence type="ECO:0000256" key="2">
    <source>
        <dbReference type="ARBA" id="ARBA00004863"/>
    </source>
</evidence>
<organism evidence="10">
    <name type="scientific">freshwater metagenome</name>
    <dbReference type="NCBI Taxonomy" id="449393"/>
    <lineage>
        <taxon>unclassified sequences</taxon>
        <taxon>metagenomes</taxon>
        <taxon>ecological metagenomes</taxon>
    </lineage>
</organism>
<evidence type="ECO:0000256" key="9">
    <source>
        <dbReference type="SAM" id="Phobius"/>
    </source>
</evidence>
<dbReference type="GO" id="GO:0016020">
    <property type="term" value="C:membrane"/>
    <property type="evidence" value="ECO:0007669"/>
    <property type="project" value="UniProtKB-SubCell"/>
</dbReference>
<feature type="transmembrane region" description="Helical" evidence="9">
    <location>
        <begin position="162"/>
        <end position="181"/>
    </location>
</feature>
<dbReference type="CDD" id="cd13962">
    <property type="entry name" value="PT_UbiA_UBIAD1"/>
    <property type="match status" value="1"/>
</dbReference>
<keyword evidence="4" id="KW-1003">Cell membrane</keyword>
<dbReference type="HAMAP" id="MF_01937">
    <property type="entry name" value="MenA_1"/>
    <property type="match status" value="1"/>
</dbReference>